<organism evidence="2 3">
    <name type="scientific">Cercophora scortea</name>
    <dbReference type="NCBI Taxonomy" id="314031"/>
    <lineage>
        <taxon>Eukaryota</taxon>
        <taxon>Fungi</taxon>
        <taxon>Dikarya</taxon>
        <taxon>Ascomycota</taxon>
        <taxon>Pezizomycotina</taxon>
        <taxon>Sordariomycetes</taxon>
        <taxon>Sordariomycetidae</taxon>
        <taxon>Sordariales</taxon>
        <taxon>Lasiosphaeriaceae</taxon>
        <taxon>Cercophora</taxon>
    </lineage>
</organism>
<keyword evidence="3" id="KW-1185">Reference proteome</keyword>
<evidence type="ECO:0000256" key="1">
    <source>
        <dbReference type="SAM" id="MobiDB-lite"/>
    </source>
</evidence>
<feature type="region of interest" description="Disordered" evidence="1">
    <location>
        <begin position="69"/>
        <end position="201"/>
    </location>
</feature>
<dbReference type="Proteomes" id="UP001286456">
    <property type="component" value="Unassembled WGS sequence"/>
</dbReference>
<dbReference type="EMBL" id="JAUEPO010000001">
    <property type="protein sequence ID" value="KAK3336660.1"/>
    <property type="molecule type" value="Genomic_DNA"/>
</dbReference>
<feature type="compositionally biased region" description="Basic residues" evidence="1">
    <location>
        <begin position="147"/>
        <end position="164"/>
    </location>
</feature>
<feature type="compositionally biased region" description="Polar residues" evidence="1">
    <location>
        <begin position="70"/>
        <end position="86"/>
    </location>
</feature>
<feature type="compositionally biased region" description="Acidic residues" evidence="1">
    <location>
        <begin position="177"/>
        <end position="188"/>
    </location>
</feature>
<protein>
    <submittedName>
        <fullName evidence="2">Uncharacterized protein</fullName>
    </submittedName>
</protein>
<feature type="compositionally biased region" description="Basic and acidic residues" evidence="1">
    <location>
        <begin position="87"/>
        <end position="97"/>
    </location>
</feature>
<feature type="compositionally biased region" description="Basic and acidic residues" evidence="1">
    <location>
        <begin position="110"/>
        <end position="122"/>
    </location>
</feature>
<comment type="caution">
    <text evidence="2">The sequence shown here is derived from an EMBL/GenBank/DDBJ whole genome shotgun (WGS) entry which is preliminary data.</text>
</comment>
<evidence type="ECO:0000313" key="3">
    <source>
        <dbReference type="Proteomes" id="UP001286456"/>
    </source>
</evidence>
<dbReference type="AlphaFoldDB" id="A0AAE0J4X6"/>
<accession>A0AAE0J4X6</accession>
<name>A0AAE0J4X6_9PEZI</name>
<gene>
    <name evidence="2" type="ORF">B0T19DRAFT_46253</name>
</gene>
<sequence length="247" mass="26855">MYRPSVICEGPAGEKYYFVSNYTYPSSSAIPAQQQYMHSHVPGTYSVPAATPGPVYYTVPLVNWPHAVQPASQPLQSQTNSATTPGRTEDKKEDTQAKDTAATDSSKNGQDQKAEGSHEKSDSPLPTTSEGDKDDQQPENSAPDTPRRHRWAHGKRQASVRRALKSCLPPGTSLDGYESDFKDDDDQIGEGSGCQRPGSAGSSLGACFGFVCLRETWTDVVVKSRRGKSQRTAKCRPEAVFGQIRKA</sequence>
<proteinExistence type="predicted"/>
<reference evidence="2" key="2">
    <citation type="submission" date="2023-06" db="EMBL/GenBank/DDBJ databases">
        <authorList>
            <consortium name="Lawrence Berkeley National Laboratory"/>
            <person name="Haridas S."/>
            <person name="Hensen N."/>
            <person name="Bonometti L."/>
            <person name="Westerberg I."/>
            <person name="Brannstrom I.O."/>
            <person name="Guillou S."/>
            <person name="Cros-Aarteil S."/>
            <person name="Calhoun S."/>
            <person name="Kuo A."/>
            <person name="Mondo S."/>
            <person name="Pangilinan J."/>
            <person name="Riley R."/>
            <person name="Labutti K."/>
            <person name="Andreopoulos B."/>
            <person name="Lipzen A."/>
            <person name="Chen C."/>
            <person name="Yanf M."/>
            <person name="Daum C."/>
            <person name="Ng V."/>
            <person name="Clum A."/>
            <person name="Steindorff A."/>
            <person name="Ohm R."/>
            <person name="Martin F."/>
            <person name="Silar P."/>
            <person name="Natvig D."/>
            <person name="Lalanne C."/>
            <person name="Gautier V."/>
            <person name="Ament-Velasquez S.L."/>
            <person name="Kruys A."/>
            <person name="Hutchinson M.I."/>
            <person name="Powell A.J."/>
            <person name="Barry K."/>
            <person name="Miller A.N."/>
            <person name="Grigoriev I.V."/>
            <person name="Debuchy R."/>
            <person name="Gladieux P."/>
            <person name="Thoren M.H."/>
            <person name="Johannesson H."/>
        </authorList>
    </citation>
    <scope>NUCLEOTIDE SEQUENCE</scope>
    <source>
        <strain evidence="2">SMH4131-1</strain>
    </source>
</reference>
<reference evidence="2" key="1">
    <citation type="journal article" date="2023" name="Mol. Phylogenet. Evol.">
        <title>Genome-scale phylogeny and comparative genomics of the fungal order Sordariales.</title>
        <authorList>
            <person name="Hensen N."/>
            <person name="Bonometti L."/>
            <person name="Westerberg I."/>
            <person name="Brannstrom I.O."/>
            <person name="Guillou S."/>
            <person name="Cros-Aarteil S."/>
            <person name="Calhoun S."/>
            <person name="Haridas S."/>
            <person name="Kuo A."/>
            <person name="Mondo S."/>
            <person name="Pangilinan J."/>
            <person name="Riley R."/>
            <person name="LaButti K."/>
            <person name="Andreopoulos B."/>
            <person name="Lipzen A."/>
            <person name="Chen C."/>
            <person name="Yan M."/>
            <person name="Daum C."/>
            <person name="Ng V."/>
            <person name="Clum A."/>
            <person name="Steindorff A."/>
            <person name="Ohm R.A."/>
            <person name="Martin F."/>
            <person name="Silar P."/>
            <person name="Natvig D.O."/>
            <person name="Lalanne C."/>
            <person name="Gautier V."/>
            <person name="Ament-Velasquez S.L."/>
            <person name="Kruys A."/>
            <person name="Hutchinson M.I."/>
            <person name="Powell A.J."/>
            <person name="Barry K."/>
            <person name="Miller A.N."/>
            <person name="Grigoriev I.V."/>
            <person name="Debuchy R."/>
            <person name="Gladieux P."/>
            <person name="Hiltunen Thoren M."/>
            <person name="Johannesson H."/>
        </authorList>
    </citation>
    <scope>NUCLEOTIDE SEQUENCE</scope>
    <source>
        <strain evidence="2">SMH4131-1</strain>
    </source>
</reference>
<evidence type="ECO:0000313" key="2">
    <source>
        <dbReference type="EMBL" id="KAK3336660.1"/>
    </source>
</evidence>